<dbReference type="RefSeq" id="WP_395418033.1">
    <property type="nucleotide sequence ID" value="NZ_JBIPKE010000018.1"/>
</dbReference>
<keyword evidence="3" id="KW-1185">Reference proteome</keyword>
<comment type="caution">
    <text evidence="2">The sequence shown here is derived from an EMBL/GenBank/DDBJ whole genome shotgun (WGS) entry which is preliminary data.</text>
</comment>
<dbReference type="Proteomes" id="UP001610063">
    <property type="component" value="Unassembled WGS sequence"/>
</dbReference>
<accession>A0ABW7NC30</accession>
<name>A0ABW7NC30_9BACT</name>
<dbReference type="EMBL" id="JBIPKE010000018">
    <property type="protein sequence ID" value="MFH6984635.1"/>
    <property type="molecule type" value="Genomic_DNA"/>
</dbReference>
<evidence type="ECO:0000256" key="1">
    <source>
        <dbReference type="SAM" id="SignalP"/>
    </source>
</evidence>
<dbReference type="SUPFAM" id="SSF160387">
    <property type="entry name" value="NosL/MerB-like"/>
    <property type="match status" value="1"/>
</dbReference>
<protein>
    <submittedName>
        <fullName evidence="2">Nitrous oxide reductase accessory protein NosL</fullName>
    </submittedName>
</protein>
<gene>
    <name evidence="2" type="ORF">ACHKAR_14365</name>
</gene>
<dbReference type="Pfam" id="PF05573">
    <property type="entry name" value="NosL"/>
    <property type="match status" value="1"/>
</dbReference>
<organism evidence="2 3">
    <name type="scientific">Marinoscillum luteum</name>
    <dbReference type="NCBI Taxonomy" id="861051"/>
    <lineage>
        <taxon>Bacteria</taxon>
        <taxon>Pseudomonadati</taxon>
        <taxon>Bacteroidota</taxon>
        <taxon>Cytophagia</taxon>
        <taxon>Cytophagales</taxon>
        <taxon>Reichenbachiellaceae</taxon>
        <taxon>Marinoscillum</taxon>
    </lineage>
</organism>
<feature type="chain" id="PRO_5045341153" evidence="1">
    <location>
        <begin position="19"/>
        <end position="468"/>
    </location>
</feature>
<dbReference type="PANTHER" id="PTHR41247">
    <property type="entry name" value="HTH-TYPE TRANSCRIPTIONAL REPRESSOR YCNK"/>
    <property type="match status" value="1"/>
</dbReference>
<feature type="signal peptide" evidence="1">
    <location>
        <begin position="1"/>
        <end position="18"/>
    </location>
</feature>
<evidence type="ECO:0000313" key="3">
    <source>
        <dbReference type="Proteomes" id="UP001610063"/>
    </source>
</evidence>
<reference evidence="2 3" key="1">
    <citation type="journal article" date="2013" name="Int. J. Syst. Evol. Microbiol.">
        <title>Marinoscillum luteum sp. nov., isolated from marine sediment.</title>
        <authorList>
            <person name="Cha I.T."/>
            <person name="Park S.J."/>
            <person name="Kim S.J."/>
            <person name="Kim J.G."/>
            <person name="Jung M.Y."/>
            <person name="Shin K.S."/>
            <person name="Kwon K.K."/>
            <person name="Yang S.H."/>
            <person name="Seo Y.S."/>
            <person name="Rhee S.K."/>
        </authorList>
    </citation>
    <scope>NUCLEOTIDE SEQUENCE [LARGE SCALE GENOMIC DNA]</scope>
    <source>
        <strain evidence="2 3">KCTC 23939</strain>
    </source>
</reference>
<dbReference type="InterPro" id="IPR025737">
    <property type="entry name" value="FApF"/>
</dbReference>
<evidence type="ECO:0000313" key="2">
    <source>
        <dbReference type="EMBL" id="MFH6984635.1"/>
    </source>
</evidence>
<dbReference type="InterPro" id="IPR008719">
    <property type="entry name" value="N2O_reductase_NosL"/>
</dbReference>
<keyword evidence="1" id="KW-0732">Signal</keyword>
<proteinExistence type="predicted"/>
<dbReference type="PANTHER" id="PTHR41247:SF1">
    <property type="entry name" value="HTH-TYPE TRANSCRIPTIONAL REPRESSOR YCNK"/>
    <property type="match status" value="1"/>
</dbReference>
<dbReference type="Pfam" id="PF13557">
    <property type="entry name" value="Phenol_MetA_deg"/>
    <property type="match status" value="1"/>
</dbReference>
<sequence length="468" mass="52221">MIRSFFLLIYLMSTVVFAQSVNIDQDLCKHCGMLIRDRSFVALAVDADHRTQTFDAIECLVNYLKVHDEASFSQLLVTDYSRSNGWIEAKDAFYIKSSAIPSPMGAYLSAYSNLQEVQNIQTQMGGDIFTWTELLRQFEGSRFGVINHPDHHHRGDAYGPIGVMGDHVHHQGGWMVSVRSMFMQMSGNQTGTKSVSNEEVYTQYHAAPQQMRMSMYMLGVMYAPTDRLTLAMMQPLIWREMDMNAMNHQAMPMSEMSYQTRSFGLGDLKLSALYSLIAKTGSSLHLNIGISLPTGSYDQSDNTPMSDNMKLPYAMQIGSGTTDLNLGATYKVAFEKVGLGVQPMALLRIGENRSSYRLGNQYGLNSWFVYTPDNWLGLVGRTELILQHKISGIDSDLNPMMAPPSNVENSGSEQVNVFAGVNVGFPASVTSLKNVKLGMELGTPIYRSVRGIQMTESFTINSGIRYMF</sequence>